<proteinExistence type="predicted"/>
<comment type="caution">
    <text evidence="1">The sequence shown here is derived from an EMBL/GenBank/DDBJ whole genome shotgun (WGS) entry which is preliminary data.</text>
</comment>
<dbReference type="AlphaFoldDB" id="A0A8J4EAK5"/>
<reference evidence="1" key="1">
    <citation type="submission" date="2021-01" db="EMBL/GenBank/DDBJ databases">
        <title>Whole genome shotgun sequence of Virgisporangium aurantiacum NBRC 16421.</title>
        <authorList>
            <person name="Komaki H."/>
            <person name="Tamura T."/>
        </authorList>
    </citation>
    <scope>NUCLEOTIDE SEQUENCE</scope>
    <source>
        <strain evidence="1">NBRC 16421</strain>
    </source>
</reference>
<dbReference type="EMBL" id="BOPG01000135">
    <property type="protein sequence ID" value="GIJ64872.1"/>
    <property type="molecule type" value="Genomic_DNA"/>
</dbReference>
<dbReference type="RefSeq" id="WP_204014607.1">
    <property type="nucleotide sequence ID" value="NZ_BOPG01000135.1"/>
</dbReference>
<sequence length="140" mass="15088">MRTVRLVVGAIAIFYVLTWGVAALGQAAWHSTASRCGYAAANQVCELDGRLYVSWTNYPYIRPILNGDVPMPAGTRSGRGNPRTRLALAMFSIYRSVQGNQLVAQADQLPRSCGGFYIELDVGPLLLPALKAVPSCVTSV</sequence>
<name>A0A8J4EAK5_9ACTN</name>
<evidence type="ECO:0000313" key="1">
    <source>
        <dbReference type="EMBL" id="GIJ64872.1"/>
    </source>
</evidence>
<gene>
    <name evidence="1" type="ORF">Vau01_123880</name>
</gene>
<organism evidence="1 2">
    <name type="scientific">Virgisporangium aurantiacum</name>
    <dbReference type="NCBI Taxonomy" id="175570"/>
    <lineage>
        <taxon>Bacteria</taxon>
        <taxon>Bacillati</taxon>
        <taxon>Actinomycetota</taxon>
        <taxon>Actinomycetes</taxon>
        <taxon>Micromonosporales</taxon>
        <taxon>Micromonosporaceae</taxon>
        <taxon>Virgisporangium</taxon>
    </lineage>
</organism>
<evidence type="ECO:0000313" key="2">
    <source>
        <dbReference type="Proteomes" id="UP000612585"/>
    </source>
</evidence>
<keyword evidence="2" id="KW-1185">Reference proteome</keyword>
<dbReference type="Proteomes" id="UP000612585">
    <property type="component" value="Unassembled WGS sequence"/>
</dbReference>
<protein>
    <submittedName>
        <fullName evidence="1">Uncharacterized protein</fullName>
    </submittedName>
</protein>
<accession>A0A8J4EAK5</accession>